<accession>A0A8J3VKU1</accession>
<comment type="caution">
    <text evidence="1">The sequence shown here is derived from an EMBL/GenBank/DDBJ whole genome shotgun (WGS) entry which is preliminary data.</text>
</comment>
<dbReference type="AlphaFoldDB" id="A0A8J3VKU1"/>
<sequence>MGQVEGAITVTNRSDLHRQRQAMRQRIRALVTARRIAVATALAEAESVSSDEPTS</sequence>
<proteinExistence type="predicted"/>
<evidence type="ECO:0000313" key="1">
    <source>
        <dbReference type="EMBL" id="GIH10120.1"/>
    </source>
</evidence>
<dbReference type="Proteomes" id="UP000612899">
    <property type="component" value="Unassembled WGS sequence"/>
</dbReference>
<organism evidence="1 2">
    <name type="scientific">Rhizocola hellebori</name>
    <dbReference type="NCBI Taxonomy" id="1392758"/>
    <lineage>
        <taxon>Bacteria</taxon>
        <taxon>Bacillati</taxon>
        <taxon>Actinomycetota</taxon>
        <taxon>Actinomycetes</taxon>
        <taxon>Micromonosporales</taxon>
        <taxon>Micromonosporaceae</taxon>
        <taxon>Rhizocola</taxon>
    </lineage>
</organism>
<keyword evidence="2" id="KW-1185">Reference proteome</keyword>
<reference evidence="1" key="1">
    <citation type="submission" date="2021-01" db="EMBL/GenBank/DDBJ databases">
        <title>Whole genome shotgun sequence of Rhizocola hellebori NBRC 109834.</title>
        <authorList>
            <person name="Komaki H."/>
            <person name="Tamura T."/>
        </authorList>
    </citation>
    <scope>NUCLEOTIDE SEQUENCE</scope>
    <source>
        <strain evidence="1">NBRC 109834</strain>
    </source>
</reference>
<evidence type="ECO:0000313" key="2">
    <source>
        <dbReference type="Proteomes" id="UP000612899"/>
    </source>
</evidence>
<gene>
    <name evidence="1" type="ORF">Rhe02_81870</name>
</gene>
<dbReference type="EMBL" id="BONY01000084">
    <property type="protein sequence ID" value="GIH10120.1"/>
    <property type="molecule type" value="Genomic_DNA"/>
</dbReference>
<protein>
    <submittedName>
        <fullName evidence="1">Uncharacterized protein</fullName>
    </submittedName>
</protein>
<name>A0A8J3VKU1_9ACTN</name>